<gene>
    <name evidence="1" type="ORF">K1718_03505</name>
</gene>
<dbReference type="Gene3D" id="1.10.357.10">
    <property type="entry name" value="Tetracycline Repressor, domain 2"/>
    <property type="match status" value="1"/>
</dbReference>
<evidence type="ECO:0000313" key="2">
    <source>
        <dbReference type="Proteomes" id="UP001209803"/>
    </source>
</evidence>
<protein>
    <submittedName>
        <fullName evidence="1">TetR/AcrR family transcriptional regulator</fullName>
    </submittedName>
</protein>
<proteinExistence type="predicted"/>
<sequence length="189" mass="21630">MTKRKRFGKSDWLSLGLSQLKSDGPAGLTVEALCSAAERTRGSFYHHFQDHGVFILEMMQAWKQQHTLDVADKTLGPAVKDRRQKLSHLANHLDHELERKVRQFAQSNSATREVLQEVDKLRTDFVADLYRDRGLPDDEAMQIAQIEYAAFVGAQIVWPDMPAQDRMALDRKFAKLVSNEYAVDKNTKE</sequence>
<evidence type="ECO:0000313" key="1">
    <source>
        <dbReference type="EMBL" id="WFE90430.1"/>
    </source>
</evidence>
<dbReference type="SUPFAM" id="SSF46689">
    <property type="entry name" value="Homeodomain-like"/>
    <property type="match status" value="1"/>
</dbReference>
<dbReference type="RefSeq" id="WP_265679731.1">
    <property type="nucleotide sequence ID" value="NZ_CP120863.1"/>
</dbReference>
<name>A0ABY8F4L1_9HYPH</name>
<reference evidence="1 2" key="1">
    <citation type="submission" date="2023-03" db="EMBL/GenBank/DDBJ databases">
        <title>Roseibium porphyridii sp. nov. and Roseibium rhodosorbium sp. nov. isolated from marine algae, Porphyridium cruentum and Rhodosorus marinus, respectively.</title>
        <authorList>
            <person name="Lee M.W."/>
            <person name="Choi B.J."/>
            <person name="Lee J.K."/>
            <person name="Choi D.G."/>
            <person name="Baek J.H."/>
            <person name="Bayburt H."/>
            <person name="Kim J.M."/>
            <person name="Han D.M."/>
            <person name="Kim K.H."/>
            <person name="Jeon C.O."/>
        </authorList>
    </citation>
    <scope>NUCLEOTIDE SEQUENCE [LARGE SCALE GENOMIC DNA]</scope>
    <source>
        <strain evidence="1 2">KMA01</strain>
    </source>
</reference>
<accession>A0ABY8F4L1</accession>
<keyword evidence="2" id="KW-1185">Reference proteome</keyword>
<organism evidence="1 2">
    <name type="scientific">Roseibium porphyridii</name>
    <dbReference type="NCBI Taxonomy" id="2866279"/>
    <lineage>
        <taxon>Bacteria</taxon>
        <taxon>Pseudomonadati</taxon>
        <taxon>Pseudomonadota</taxon>
        <taxon>Alphaproteobacteria</taxon>
        <taxon>Hyphomicrobiales</taxon>
        <taxon>Stappiaceae</taxon>
        <taxon>Roseibium</taxon>
    </lineage>
</organism>
<dbReference type="Proteomes" id="UP001209803">
    <property type="component" value="Chromosome"/>
</dbReference>
<dbReference type="InterPro" id="IPR009057">
    <property type="entry name" value="Homeodomain-like_sf"/>
</dbReference>
<dbReference type="EMBL" id="CP120863">
    <property type="protein sequence ID" value="WFE90430.1"/>
    <property type="molecule type" value="Genomic_DNA"/>
</dbReference>